<evidence type="ECO:0000256" key="1">
    <source>
        <dbReference type="ARBA" id="ARBA00004496"/>
    </source>
</evidence>
<dbReference type="AlphaFoldDB" id="A0A9D9J2C5"/>
<evidence type="ECO:0000256" key="6">
    <source>
        <dbReference type="ARBA" id="ARBA00022723"/>
    </source>
</evidence>
<evidence type="ECO:0000256" key="4">
    <source>
        <dbReference type="ARBA" id="ARBA00022490"/>
    </source>
</evidence>
<reference evidence="11" key="2">
    <citation type="journal article" date="2021" name="PeerJ">
        <title>Extensive microbial diversity within the chicken gut microbiome revealed by metagenomics and culture.</title>
        <authorList>
            <person name="Gilroy R."/>
            <person name="Ravi A."/>
            <person name="Getino M."/>
            <person name="Pursley I."/>
            <person name="Horton D.L."/>
            <person name="Alikhan N.F."/>
            <person name="Baker D."/>
            <person name="Gharbi K."/>
            <person name="Hall N."/>
            <person name="Watson M."/>
            <person name="Adriaenssens E.M."/>
            <person name="Foster-Nyarko E."/>
            <person name="Jarju S."/>
            <person name="Secka A."/>
            <person name="Antonio M."/>
            <person name="Oren A."/>
            <person name="Chaudhuri R.R."/>
            <person name="La Ragione R."/>
            <person name="Hildebrand F."/>
            <person name="Pallen M.J."/>
        </authorList>
    </citation>
    <scope>NUCLEOTIDE SEQUENCE</scope>
    <source>
        <strain evidence="11">B2-16538</strain>
    </source>
</reference>
<evidence type="ECO:0000313" key="12">
    <source>
        <dbReference type="Proteomes" id="UP000823750"/>
    </source>
</evidence>
<evidence type="ECO:0000256" key="7">
    <source>
        <dbReference type="ARBA" id="ARBA00022741"/>
    </source>
</evidence>
<gene>
    <name evidence="11" type="primary">tsaE</name>
    <name evidence="11" type="ORF">IAB78_05330</name>
</gene>
<evidence type="ECO:0000256" key="5">
    <source>
        <dbReference type="ARBA" id="ARBA00022694"/>
    </source>
</evidence>
<keyword evidence="9" id="KW-0460">Magnesium</keyword>
<keyword evidence="5" id="KW-0819">tRNA processing</keyword>
<dbReference type="Pfam" id="PF02367">
    <property type="entry name" value="TsaE"/>
    <property type="match status" value="1"/>
</dbReference>
<organism evidence="11 12">
    <name type="scientific">Candidatus Cryptobacteroides excrementavium</name>
    <dbReference type="NCBI Taxonomy" id="2840759"/>
    <lineage>
        <taxon>Bacteria</taxon>
        <taxon>Pseudomonadati</taxon>
        <taxon>Bacteroidota</taxon>
        <taxon>Bacteroidia</taxon>
        <taxon>Bacteroidales</taxon>
        <taxon>Candidatus Cryptobacteroides</taxon>
    </lineage>
</organism>
<accession>A0A9D9J2C5</accession>
<protein>
    <recommendedName>
        <fullName evidence="3">tRNA threonylcarbamoyladenosine biosynthesis protein TsaE</fullName>
    </recommendedName>
    <alternativeName>
        <fullName evidence="10">t(6)A37 threonylcarbamoyladenosine biosynthesis protein TsaE</fullName>
    </alternativeName>
</protein>
<comment type="similarity">
    <text evidence="2">Belongs to the TsaE family.</text>
</comment>
<dbReference type="Proteomes" id="UP000823750">
    <property type="component" value="Unassembled WGS sequence"/>
</dbReference>
<dbReference type="InterPro" id="IPR003442">
    <property type="entry name" value="T6A_TsaE"/>
</dbReference>
<comment type="caution">
    <text evidence="11">The sequence shown here is derived from an EMBL/GenBank/DDBJ whole genome shotgun (WGS) entry which is preliminary data.</text>
</comment>
<dbReference type="EMBL" id="JADILX010000082">
    <property type="protein sequence ID" value="MBO8485828.1"/>
    <property type="molecule type" value="Genomic_DNA"/>
</dbReference>
<proteinExistence type="inferred from homology"/>
<reference evidence="11" key="1">
    <citation type="submission" date="2020-10" db="EMBL/GenBank/DDBJ databases">
        <authorList>
            <person name="Gilroy R."/>
        </authorList>
    </citation>
    <scope>NUCLEOTIDE SEQUENCE</scope>
    <source>
        <strain evidence="11">B2-16538</strain>
    </source>
</reference>
<evidence type="ECO:0000256" key="3">
    <source>
        <dbReference type="ARBA" id="ARBA00019010"/>
    </source>
</evidence>
<evidence type="ECO:0000256" key="10">
    <source>
        <dbReference type="ARBA" id="ARBA00032441"/>
    </source>
</evidence>
<dbReference type="Gene3D" id="3.40.50.300">
    <property type="entry name" value="P-loop containing nucleotide triphosphate hydrolases"/>
    <property type="match status" value="1"/>
</dbReference>
<keyword evidence="6" id="KW-0479">Metal-binding</keyword>
<keyword evidence="8" id="KW-0067">ATP-binding</keyword>
<comment type="subcellular location">
    <subcellularLocation>
        <location evidence="1">Cytoplasm</location>
    </subcellularLocation>
</comment>
<dbReference type="PANTHER" id="PTHR33540:SF2">
    <property type="entry name" value="TRNA THREONYLCARBAMOYLADENOSINE BIOSYNTHESIS PROTEIN TSAE"/>
    <property type="match status" value="1"/>
</dbReference>
<name>A0A9D9J2C5_9BACT</name>
<evidence type="ECO:0000256" key="8">
    <source>
        <dbReference type="ARBA" id="ARBA00022840"/>
    </source>
</evidence>
<dbReference type="GO" id="GO:0046872">
    <property type="term" value="F:metal ion binding"/>
    <property type="evidence" value="ECO:0007669"/>
    <property type="project" value="UniProtKB-KW"/>
</dbReference>
<keyword evidence="4" id="KW-0963">Cytoplasm</keyword>
<dbReference type="GO" id="GO:0002949">
    <property type="term" value="P:tRNA threonylcarbamoyladenosine modification"/>
    <property type="evidence" value="ECO:0007669"/>
    <property type="project" value="InterPro"/>
</dbReference>
<evidence type="ECO:0000256" key="9">
    <source>
        <dbReference type="ARBA" id="ARBA00022842"/>
    </source>
</evidence>
<evidence type="ECO:0000313" key="11">
    <source>
        <dbReference type="EMBL" id="MBO8485828.1"/>
    </source>
</evidence>
<dbReference type="GO" id="GO:0005524">
    <property type="term" value="F:ATP binding"/>
    <property type="evidence" value="ECO:0007669"/>
    <property type="project" value="UniProtKB-KW"/>
</dbReference>
<evidence type="ECO:0000256" key="2">
    <source>
        <dbReference type="ARBA" id="ARBA00007599"/>
    </source>
</evidence>
<dbReference type="GO" id="GO:0005737">
    <property type="term" value="C:cytoplasm"/>
    <property type="evidence" value="ECO:0007669"/>
    <property type="project" value="UniProtKB-SubCell"/>
</dbReference>
<dbReference type="PANTHER" id="PTHR33540">
    <property type="entry name" value="TRNA THREONYLCARBAMOYLADENOSINE BIOSYNTHESIS PROTEIN TSAE"/>
    <property type="match status" value="1"/>
</dbReference>
<dbReference type="SUPFAM" id="SSF52540">
    <property type="entry name" value="P-loop containing nucleoside triphosphate hydrolases"/>
    <property type="match status" value="1"/>
</dbReference>
<dbReference type="NCBIfam" id="TIGR00150">
    <property type="entry name" value="T6A_YjeE"/>
    <property type="match status" value="1"/>
</dbReference>
<keyword evidence="7" id="KW-0547">Nucleotide-binding</keyword>
<dbReference type="InterPro" id="IPR027417">
    <property type="entry name" value="P-loop_NTPase"/>
</dbReference>
<sequence>MEQKITITDTGDLPRAAEEFLSKIGNNRIIAFFAPMGAGKTTFTTAICERLGVEDAVCSPTFTIINEYRTRTGEPLYHFDFYRINRLEEAVDLGLDDYFYSGALCIIEWPENITGLLPEETLKVHITVNPDLSRTVVWED</sequence>